<feature type="compositionally biased region" description="Basic and acidic residues" evidence="1">
    <location>
        <begin position="62"/>
        <end position="80"/>
    </location>
</feature>
<name>A0AAN6DN16_9EURO</name>
<feature type="region of interest" description="Disordered" evidence="1">
    <location>
        <begin position="217"/>
        <end position="236"/>
    </location>
</feature>
<evidence type="ECO:0000313" key="2">
    <source>
        <dbReference type="EMBL" id="KAI1608209.1"/>
    </source>
</evidence>
<feature type="region of interest" description="Disordered" evidence="1">
    <location>
        <begin position="181"/>
        <end position="200"/>
    </location>
</feature>
<reference evidence="2" key="1">
    <citation type="journal article" date="2022" name="bioRxiv">
        <title>Deciphering the potential niche of two novel black yeast fungi from a biological soil crust based on their genomes, phenotypes, and melanin regulation.</title>
        <authorList>
            <consortium name="DOE Joint Genome Institute"/>
            <person name="Carr E.C."/>
            <person name="Barton Q."/>
            <person name="Grambo S."/>
            <person name="Sullivan M."/>
            <person name="Renfro C.M."/>
            <person name="Kuo A."/>
            <person name="Pangilinan J."/>
            <person name="Lipzen A."/>
            <person name="Keymanesh K."/>
            <person name="Savage E."/>
            <person name="Barry K."/>
            <person name="Grigoriev I.V."/>
            <person name="Riekhof W.R."/>
            <person name="Harris S.S."/>
        </authorList>
    </citation>
    <scope>NUCLEOTIDE SEQUENCE</scope>
    <source>
        <strain evidence="2">JF 03-4F</strain>
    </source>
</reference>
<feature type="compositionally biased region" description="Basic and acidic residues" evidence="1">
    <location>
        <begin position="223"/>
        <end position="236"/>
    </location>
</feature>
<keyword evidence="3" id="KW-1185">Reference proteome</keyword>
<proteinExistence type="predicted"/>
<feature type="region of interest" description="Disordered" evidence="1">
    <location>
        <begin position="1"/>
        <end position="35"/>
    </location>
</feature>
<sequence length="236" mass="26152">MAHQHLLSSKRTQSRSISQTNPVTPPTKPSDIRKPSFTMGLIKTAMISGAAIYGINKLAKTAEHRREHPMPSQSEYRDARSQSFAAPEQRGSHYPEQQSYGQGQEKGQAQGLQFEDRGIHQQQSQQQSQPLSLENNPTSALPWGYSDREYAYAAENRRASPTGYNEAPPHYQNSYIPARSQRQSGFVQSEELSDSDLYNQGKSSGGAALLSTLAQQFMGSDGGNHKGKDVMKMFSK</sequence>
<gene>
    <name evidence="2" type="ORF">EDD36DRAFT_107918</name>
</gene>
<protein>
    <submittedName>
        <fullName evidence="2">Uncharacterized protein</fullName>
    </submittedName>
</protein>
<evidence type="ECO:0000256" key="1">
    <source>
        <dbReference type="SAM" id="MobiDB-lite"/>
    </source>
</evidence>
<evidence type="ECO:0000313" key="3">
    <source>
        <dbReference type="Proteomes" id="UP001203852"/>
    </source>
</evidence>
<comment type="caution">
    <text evidence="2">The sequence shown here is derived from an EMBL/GenBank/DDBJ whole genome shotgun (WGS) entry which is preliminary data.</text>
</comment>
<feature type="compositionally biased region" description="Polar residues" evidence="1">
    <location>
        <begin position="95"/>
        <end position="111"/>
    </location>
</feature>
<feature type="region of interest" description="Disordered" evidence="1">
    <location>
        <begin position="62"/>
        <end position="142"/>
    </location>
</feature>
<organism evidence="2 3">
    <name type="scientific">Exophiala viscosa</name>
    <dbReference type="NCBI Taxonomy" id="2486360"/>
    <lineage>
        <taxon>Eukaryota</taxon>
        <taxon>Fungi</taxon>
        <taxon>Dikarya</taxon>
        <taxon>Ascomycota</taxon>
        <taxon>Pezizomycotina</taxon>
        <taxon>Eurotiomycetes</taxon>
        <taxon>Chaetothyriomycetidae</taxon>
        <taxon>Chaetothyriales</taxon>
        <taxon>Herpotrichiellaceae</taxon>
        <taxon>Exophiala</taxon>
    </lineage>
</organism>
<accession>A0AAN6DN16</accession>
<feature type="compositionally biased region" description="Polar residues" evidence="1">
    <location>
        <begin position="130"/>
        <end position="139"/>
    </location>
</feature>
<dbReference type="Proteomes" id="UP001203852">
    <property type="component" value="Unassembled WGS sequence"/>
</dbReference>
<feature type="compositionally biased region" description="Polar residues" evidence="1">
    <location>
        <begin position="1"/>
        <end position="22"/>
    </location>
</feature>
<dbReference type="EMBL" id="MU404364">
    <property type="protein sequence ID" value="KAI1608209.1"/>
    <property type="molecule type" value="Genomic_DNA"/>
</dbReference>
<dbReference type="AlphaFoldDB" id="A0AAN6DN16"/>